<evidence type="ECO:0000256" key="7">
    <source>
        <dbReference type="ARBA" id="ARBA00023002"/>
    </source>
</evidence>
<organism evidence="10 11">
    <name type="scientific">Anaerocolumna chitinilytica</name>
    <dbReference type="NCBI Taxonomy" id="1727145"/>
    <lineage>
        <taxon>Bacteria</taxon>
        <taxon>Bacillati</taxon>
        <taxon>Bacillota</taxon>
        <taxon>Clostridia</taxon>
        <taxon>Lachnospirales</taxon>
        <taxon>Lachnospiraceae</taxon>
        <taxon>Anaerocolumna</taxon>
    </lineage>
</organism>
<evidence type="ECO:0000313" key="11">
    <source>
        <dbReference type="Proteomes" id="UP000515703"/>
    </source>
</evidence>
<evidence type="ECO:0000256" key="5">
    <source>
        <dbReference type="ARBA" id="ARBA00022679"/>
    </source>
</evidence>
<dbReference type="RefSeq" id="WP_207726504.1">
    <property type="nucleotide sequence ID" value="NZ_AP023368.1"/>
</dbReference>
<evidence type="ECO:0000256" key="1">
    <source>
        <dbReference type="ARBA" id="ARBA00001974"/>
    </source>
</evidence>
<dbReference type="KEGG" id="acht:bsdcttw_13640"/>
<evidence type="ECO:0000256" key="2">
    <source>
        <dbReference type="ARBA" id="ARBA00004777"/>
    </source>
</evidence>
<evidence type="ECO:0000259" key="9">
    <source>
        <dbReference type="PROSITE" id="PS50970"/>
    </source>
</evidence>
<sequence length="608" mass="68804">MDLREYLKEHKLITDGAMGTYYSRLLNNDNAVSEFGNITEEETIVNIHKAYMKAGAALIRTNTFAANRQTLGQTKEEQELLIKKAYQLAKRAVEEVLKEESFPGNTKAFKGNRQVYVACNIGPIPENGTKPEEDILAEYQDICDVFLEEGGEVFLFETFSDFYYLKNLVKYIKEKKPEAFIITDFCLNKNGFTSKGISARSILETIEETKEIEAGGFNCGIGSGHMYQILKKLTLPVGKFIFAMPNAGYPEQFRNRLIFMDNEGYFRDNIQRICNLGVDAVGGCCGTTPDFIENMAEKLLLDDTFRGDRKVLAGIKEAGIEVRTNEFYQNFQEKKKVVAVELDPPFDASDEAVIACALKLKDTGTDMITMADSPMGRSRVDSVLMALKLHNETGLPVMPHICCRDKNMIAMRSMILGAYLNGIRNLLVVTGDPIPSEHRQSTTGVFDYNSIQLMNYVKEMNREHFSGEPIYYGGALNYGRGPIEKVIERIERKIEAGAKYFLTQPVFSEEDIRRLEVIRSKVDTKILCGIMPLVSYRNANFIKNEISGIHVPDWVIEKYRPDMSKEEAEWVGADIASCIIKDLSSFADGYYFMLPFNRVSLMEKIKVQ</sequence>
<dbReference type="InterPro" id="IPR036589">
    <property type="entry name" value="HCY_dom_sf"/>
</dbReference>
<keyword evidence="8" id="KW-0862">Zinc</keyword>
<gene>
    <name evidence="10" type="ORF">bsdcttw_13640</name>
</gene>
<feature type="binding site" evidence="8">
    <location>
        <position position="219"/>
    </location>
    <ligand>
        <name>Zn(2+)</name>
        <dbReference type="ChEBI" id="CHEBI:29105"/>
    </ligand>
</feature>
<dbReference type="CDD" id="cd00537">
    <property type="entry name" value="MTHFR"/>
    <property type="match status" value="1"/>
</dbReference>
<feature type="binding site" evidence="8">
    <location>
        <position position="284"/>
    </location>
    <ligand>
        <name>Zn(2+)</name>
        <dbReference type="ChEBI" id="CHEBI:29105"/>
    </ligand>
</feature>
<dbReference type="GO" id="GO:0008168">
    <property type="term" value="F:methyltransferase activity"/>
    <property type="evidence" value="ECO:0007669"/>
    <property type="project" value="UniProtKB-UniRule"/>
</dbReference>
<keyword evidence="8" id="KW-0479">Metal-binding</keyword>
<evidence type="ECO:0000256" key="3">
    <source>
        <dbReference type="ARBA" id="ARBA00022603"/>
    </source>
</evidence>
<evidence type="ECO:0000256" key="6">
    <source>
        <dbReference type="ARBA" id="ARBA00022827"/>
    </source>
</evidence>
<dbReference type="InterPro" id="IPR003726">
    <property type="entry name" value="HCY_dom"/>
</dbReference>
<dbReference type="InterPro" id="IPR003171">
    <property type="entry name" value="Mehydrof_redctse-like"/>
</dbReference>
<comment type="cofactor">
    <cofactor evidence="1">
        <name>FAD</name>
        <dbReference type="ChEBI" id="CHEBI:57692"/>
    </cofactor>
</comment>
<keyword evidence="4" id="KW-0285">Flavoprotein</keyword>
<dbReference type="Pfam" id="PF02574">
    <property type="entry name" value="S-methyl_trans"/>
    <property type="match status" value="1"/>
</dbReference>
<keyword evidence="5 8" id="KW-0808">Transferase</keyword>
<keyword evidence="3 8" id="KW-0489">Methyltransferase</keyword>
<dbReference type="Proteomes" id="UP000515703">
    <property type="component" value="Chromosome"/>
</dbReference>
<dbReference type="SUPFAM" id="SSF51730">
    <property type="entry name" value="FAD-linked oxidoreductase"/>
    <property type="match status" value="1"/>
</dbReference>
<feature type="domain" description="Hcy-binding" evidence="9">
    <location>
        <begin position="1"/>
        <end position="299"/>
    </location>
</feature>
<evidence type="ECO:0000313" key="10">
    <source>
        <dbReference type="EMBL" id="BCJ98323.1"/>
    </source>
</evidence>
<comment type="pathway">
    <text evidence="2">One-carbon metabolism; tetrahydrofolate interconversion.</text>
</comment>
<dbReference type="Gene3D" id="3.20.20.330">
    <property type="entry name" value="Homocysteine-binding-like domain"/>
    <property type="match status" value="1"/>
</dbReference>
<dbReference type="GO" id="GO:0006555">
    <property type="term" value="P:methionine metabolic process"/>
    <property type="evidence" value="ECO:0007669"/>
    <property type="project" value="InterPro"/>
</dbReference>
<dbReference type="Gene3D" id="3.20.20.220">
    <property type="match status" value="1"/>
</dbReference>
<dbReference type="GO" id="GO:0046872">
    <property type="term" value="F:metal ion binding"/>
    <property type="evidence" value="ECO:0007669"/>
    <property type="project" value="UniProtKB-KW"/>
</dbReference>
<dbReference type="AlphaFoldDB" id="A0A7I8DIN7"/>
<dbReference type="GO" id="GO:0035999">
    <property type="term" value="P:tetrahydrofolate interconversion"/>
    <property type="evidence" value="ECO:0007669"/>
    <property type="project" value="UniProtKB-UniPathway"/>
</dbReference>
<feature type="binding site" evidence="8">
    <location>
        <position position="285"/>
    </location>
    <ligand>
        <name>Zn(2+)</name>
        <dbReference type="ChEBI" id="CHEBI:29105"/>
    </ligand>
</feature>
<name>A0A7I8DIN7_9FIRM</name>
<evidence type="ECO:0000256" key="4">
    <source>
        <dbReference type="ARBA" id="ARBA00022630"/>
    </source>
</evidence>
<protein>
    <submittedName>
        <fullName evidence="10">Bifunctional homocysteine S-methyltransferase/5,10-methylenetetrahydrofolate reductase</fullName>
    </submittedName>
</protein>
<dbReference type="GO" id="GO:0032259">
    <property type="term" value="P:methylation"/>
    <property type="evidence" value="ECO:0007669"/>
    <property type="project" value="UniProtKB-KW"/>
</dbReference>
<dbReference type="SUPFAM" id="SSF82282">
    <property type="entry name" value="Homocysteine S-methyltransferase"/>
    <property type="match status" value="1"/>
</dbReference>
<dbReference type="PROSITE" id="PS50970">
    <property type="entry name" value="HCY"/>
    <property type="match status" value="1"/>
</dbReference>
<dbReference type="PANTHER" id="PTHR11103:SF18">
    <property type="entry name" value="SLR1189 PROTEIN"/>
    <property type="match status" value="1"/>
</dbReference>
<reference evidence="10 11" key="1">
    <citation type="submission" date="2020-08" db="EMBL/GenBank/DDBJ databases">
        <title>Draft genome sequencing of an Anaerocolumna strain isolated from anoxic soil subjected to BSD treatment.</title>
        <authorList>
            <person name="Uek A."/>
            <person name="Tonouchi A."/>
        </authorList>
    </citation>
    <scope>NUCLEOTIDE SEQUENCE [LARGE SCALE GENOMIC DNA]</scope>
    <source>
        <strain evidence="10 11">CTTW</strain>
    </source>
</reference>
<dbReference type="Pfam" id="PF02219">
    <property type="entry name" value="MTHFR"/>
    <property type="match status" value="1"/>
</dbReference>
<dbReference type="EMBL" id="AP023368">
    <property type="protein sequence ID" value="BCJ98323.1"/>
    <property type="molecule type" value="Genomic_DNA"/>
</dbReference>
<proteinExistence type="predicted"/>
<keyword evidence="11" id="KW-1185">Reference proteome</keyword>
<dbReference type="PANTHER" id="PTHR11103">
    <property type="entry name" value="SLR1189 PROTEIN"/>
    <property type="match status" value="1"/>
</dbReference>
<keyword evidence="6" id="KW-0274">FAD</keyword>
<dbReference type="InterPro" id="IPR029041">
    <property type="entry name" value="FAD-linked_oxidoreductase-like"/>
</dbReference>
<comment type="cofactor">
    <cofactor evidence="8">
        <name>Zn(2+)</name>
        <dbReference type="ChEBI" id="CHEBI:29105"/>
    </cofactor>
</comment>
<evidence type="ECO:0000256" key="8">
    <source>
        <dbReference type="PROSITE-ProRule" id="PRU00333"/>
    </source>
</evidence>
<dbReference type="GO" id="GO:0004489">
    <property type="term" value="F:methylenetetrahydrofolate reductase [NAD(P)H] activity"/>
    <property type="evidence" value="ECO:0007669"/>
    <property type="project" value="InterPro"/>
</dbReference>
<keyword evidence="7" id="KW-0560">Oxidoreductase</keyword>
<reference evidence="10 11" key="2">
    <citation type="submission" date="2020-08" db="EMBL/GenBank/DDBJ databases">
        <authorList>
            <person name="Ueki A."/>
            <person name="Tonouchi A."/>
        </authorList>
    </citation>
    <scope>NUCLEOTIDE SEQUENCE [LARGE SCALE GENOMIC DNA]</scope>
    <source>
        <strain evidence="10 11">CTTW</strain>
    </source>
</reference>
<dbReference type="UniPathway" id="UPA00193"/>
<dbReference type="NCBIfam" id="NF006396">
    <property type="entry name" value="PRK08645.1"/>
    <property type="match status" value="1"/>
</dbReference>
<accession>A0A7I8DIN7</accession>